<keyword evidence="2" id="KW-1185">Reference proteome</keyword>
<protein>
    <submittedName>
        <fullName evidence="1">Uncharacterized protein</fullName>
    </submittedName>
</protein>
<sequence length="138" mass="15689">MQLLHGIDWSGPHKATSRWPACVDDDFAPACLESYQHNTWASQTRPSAGGVILGAHEKERISEIIQNYEASRQLDEAKEKQKIIDQQASGRETNLWWEAPIEQLNLQPQEDLDSRYTKHINELYDTISKKVAATTDAN</sequence>
<proteinExistence type="predicted"/>
<accession>A0ABR2B2B6</accession>
<dbReference type="Proteomes" id="UP001472677">
    <property type="component" value="Unassembled WGS sequence"/>
</dbReference>
<comment type="caution">
    <text evidence="1">The sequence shown here is derived from an EMBL/GenBank/DDBJ whole genome shotgun (WGS) entry which is preliminary data.</text>
</comment>
<evidence type="ECO:0000313" key="2">
    <source>
        <dbReference type="Proteomes" id="UP001472677"/>
    </source>
</evidence>
<name>A0ABR2B2B6_9ROSI</name>
<evidence type="ECO:0000313" key="1">
    <source>
        <dbReference type="EMBL" id="KAK8500821.1"/>
    </source>
</evidence>
<reference evidence="1 2" key="1">
    <citation type="journal article" date="2024" name="G3 (Bethesda)">
        <title>Genome assembly of Hibiscus sabdariffa L. provides insights into metabolisms of medicinal natural products.</title>
        <authorList>
            <person name="Kim T."/>
        </authorList>
    </citation>
    <scope>NUCLEOTIDE SEQUENCE [LARGE SCALE GENOMIC DNA]</scope>
    <source>
        <strain evidence="1">TK-2024</strain>
        <tissue evidence="1">Old leaves</tissue>
    </source>
</reference>
<dbReference type="EMBL" id="JBBPBM010000206">
    <property type="protein sequence ID" value="KAK8500821.1"/>
    <property type="molecule type" value="Genomic_DNA"/>
</dbReference>
<gene>
    <name evidence="1" type="ORF">V6N12_021030</name>
</gene>
<organism evidence="1 2">
    <name type="scientific">Hibiscus sabdariffa</name>
    <name type="common">roselle</name>
    <dbReference type="NCBI Taxonomy" id="183260"/>
    <lineage>
        <taxon>Eukaryota</taxon>
        <taxon>Viridiplantae</taxon>
        <taxon>Streptophyta</taxon>
        <taxon>Embryophyta</taxon>
        <taxon>Tracheophyta</taxon>
        <taxon>Spermatophyta</taxon>
        <taxon>Magnoliopsida</taxon>
        <taxon>eudicotyledons</taxon>
        <taxon>Gunneridae</taxon>
        <taxon>Pentapetalae</taxon>
        <taxon>rosids</taxon>
        <taxon>malvids</taxon>
        <taxon>Malvales</taxon>
        <taxon>Malvaceae</taxon>
        <taxon>Malvoideae</taxon>
        <taxon>Hibiscus</taxon>
    </lineage>
</organism>